<organism evidence="3 4">
    <name type="scientific">Boothiomyces macroporosus</name>
    <dbReference type="NCBI Taxonomy" id="261099"/>
    <lineage>
        <taxon>Eukaryota</taxon>
        <taxon>Fungi</taxon>
        <taxon>Fungi incertae sedis</taxon>
        <taxon>Chytridiomycota</taxon>
        <taxon>Chytridiomycota incertae sedis</taxon>
        <taxon>Chytridiomycetes</taxon>
        <taxon>Rhizophydiales</taxon>
        <taxon>Terramycetaceae</taxon>
        <taxon>Boothiomyces</taxon>
    </lineage>
</organism>
<dbReference type="GO" id="GO:0004553">
    <property type="term" value="F:hydrolase activity, hydrolyzing O-glycosyl compounds"/>
    <property type="evidence" value="ECO:0007669"/>
    <property type="project" value="TreeGrafter"/>
</dbReference>
<proteinExistence type="predicted"/>
<keyword evidence="1" id="KW-0378">Hydrolase</keyword>
<evidence type="ECO:0000313" key="4">
    <source>
        <dbReference type="Proteomes" id="UP001210925"/>
    </source>
</evidence>
<gene>
    <name evidence="3" type="ORF">HK103_003315</name>
</gene>
<dbReference type="Gene3D" id="3.40.50.1820">
    <property type="entry name" value="alpha/beta hydrolase"/>
    <property type="match status" value="1"/>
</dbReference>
<sequence length="220" mass="24805">MLQKLPPVLQGISIQTFNRFSNKTLVYIPGYNSTFENSIKAKNLITLSSMEKINLVLYDHYGHGKSIGNLKDATLQRWVDDTKAIFDSIQPQQNVYIVASSMGTWIGLLAANDLFLENRCKGFVGLGSAYLFTRRILDSLTDSQLEEIKQSGVFRKPSKYSKEPYEYSYKLLEDSLSLTIQNYPVGDCHVELIHGLHDTDVPYSDSETLAQNLIGNNGHM</sequence>
<reference evidence="3" key="1">
    <citation type="submission" date="2020-05" db="EMBL/GenBank/DDBJ databases">
        <title>Phylogenomic resolution of chytrid fungi.</title>
        <authorList>
            <person name="Stajich J.E."/>
            <person name="Amses K."/>
            <person name="Simmons R."/>
            <person name="Seto K."/>
            <person name="Myers J."/>
            <person name="Bonds A."/>
            <person name="Quandt C.A."/>
            <person name="Barry K."/>
            <person name="Liu P."/>
            <person name="Grigoriev I."/>
            <person name="Longcore J.E."/>
            <person name="James T.Y."/>
        </authorList>
    </citation>
    <scope>NUCLEOTIDE SEQUENCE</scope>
    <source>
        <strain evidence="3">PLAUS21</strain>
    </source>
</reference>
<dbReference type="PANTHER" id="PTHR16138:SF7">
    <property type="entry name" value="PALMITOYL-PROTEIN THIOESTERASE ABHD10, MITOCHONDRIAL"/>
    <property type="match status" value="1"/>
</dbReference>
<evidence type="ECO:0000259" key="2">
    <source>
        <dbReference type="Pfam" id="PF12146"/>
    </source>
</evidence>
<comment type="caution">
    <text evidence="3">The sequence shown here is derived from an EMBL/GenBank/DDBJ whole genome shotgun (WGS) entry which is preliminary data.</text>
</comment>
<dbReference type="Proteomes" id="UP001210925">
    <property type="component" value="Unassembled WGS sequence"/>
</dbReference>
<dbReference type="EMBL" id="JADGKB010000024">
    <property type="protein sequence ID" value="KAJ3258721.1"/>
    <property type="molecule type" value="Genomic_DNA"/>
</dbReference>
<dbReference type="PANTHER" id="PTHR16138">
    <property type="entry name" value="MYCOPHENOLIC ACID ACYL-GLUCURONIDE ESTERASE, MITOCHONDRIAL"/>
    <property type="match status" value="1"/>
</dbReference>
<dbReference type="AlphaFoldDB" id="A0AAD5UMH5"/>
<keyword evidence="4" id="KW-1185">Reference proteome</keyword>
<evidence type="ECO:0000256" key="1">
    <source>
        <dbReference type="ARBA" id="ARBA00022801"/>
    </source>
</evidence>
<evidence type="ECO:0000313" key="3">
    <source>
        <dbReference type="EMBL" id="KAJ3258721.1"/>
    </source>
</evidence>
<dbReference type="InterPro" id="IPR029058">
    <property type="entry name" value="AB_hydrolase_fold"/>
</dbReference>
<dbReference type="InterPro" id="IPR022742">
    <property type="entry name" value="Hydrolase_4"/>
</dbReference>
<protein>
    <recommendedName>
        <fullName evidence="2">Serine aminopeptidase S33 domain-containing protein</fullName>
    </recommendedName>
</protein>
<feature type="domain" description="Serine aminopeptidase S33" evidence="2">
    <location>
        <begin position="49"/>
        <end position="132"/>
    </location>
</feature>
<dbReference type="InterPro" id="IPR052382">
    <property type="entry name" value="ABHD10_acyl-thioesterase"/>
</dbReference>
<dbReference type="SUPFAM" id="SSF53474">
    <property type="entry name" value="alpha/beta-Hydrolases"/>
    <property type="match status" value="1"/>
</dbReference>
<accession>A0AAD5UMH5</accession>
<name>A0AAD5UMH5_9FUNG</name>
<dbReference type="Pfam" id="PF12146">
    <property type="entry name" value="Hydrolase_4"/>
    <property type="match status" value="1"/>
</dbReference>